<dbReference type="OrthoDB" id="947434at2"/>
<evidence type="ECO:0000256" key="1">
    <source>
        <dbReference type="SAM" id="Phobius"/>
    </source>
</evidence>
<feature type="transmembrane region" description="Helical" evidence="1">
    <location>
        <begin position="6"/>
        <end position="26"/>
    </location>
</feature>
<proteinExistence type="predicted"/>
<organism evidence="3 4">
    <name type="scientific">Halpernia humi</name>
    <dbReference type="NCBI Taxonomy" id="493375"/>
    <lineage>
        <taxon>Bacteria</taxon>
        <taxon>Pseudomonadati</taxon>
        <taxon>Bacteroidota</taxon>
        <taxon>Flavobacteriia</taxon>
        <taxon>Flavobacteriales</taxon>
        <taxon>Weeksellaceae</taxon>
        <taxon>Chryseobacterium group</taxon>
        <taxon>Halpernia</taxon>
    </lineage>
</organism>
<protein>
    <submittedName>
        <fullName evidence="3">Outer membrane protein beta-barrel domain-containing protein</fullName>
    </submittedName>
</protein>
<keyword evidence="1" id="KW-0472">Membrane</keyword>
<dbReference type="Pfam" id="PF13568">
    <property type="entry name" value="OMP_b-brl_2"/>
    <property type="match status" value="1"/>
</dbReference>
<gene>
    <name evidence="3" type="ORF">SAMN05421847_2619</name>
</gene>
<evidence type="ECO:0000313" key="4">
    <source>
        <dbReference type="Proteomes" id="UP000236738"/>
    </source>
</evidence>
<dbReference type="RefSeq" id="WP_159969857.1">
    <property type="nucleotide sequence ID" value="NZ_FNUS01000007.1"/>
</dbReference>
<keyword evidence="1" id="KW-1133">Transmembrane helix</keyword>
<feature type="domain" description="Outer membrane protein beta-barrel" evidence="2">
    <location>
        <begin position="26"/>
        <end position="191"/>
    </location>
</feature>
<dbReference type="AlphaFoldDB" id="A0A1H6AZZ7"/>
<keyword evidence="4" id="KW-1185">Reference proteome</keyword>
<dbReference type="Proteomes" id="UP000236738">
    <property type="component" value="Unassembled WGS sequence"/>
</dbReference>
<reference evidence="4" key="1">
    <citation type="submission" date="2016-10" db="EMBL/GenBank/DDBJ databases">
        <authorList>
            <person name="Varghese N."/>
            <person name="Submissions S."/>
        </authorList>
    </citation>
    <scope>NUCLEOTIDE SEQUENCE [LARGE SCALE GENOMIC DNA]</scope>
    <source>
        <strain evidence="4">DSM 21580</strain>
    </source>
</reference>
<sequence>MKTKILLIFSKINIICFVILFSLFYSQEKSTQKWDKGIVFGPNVSYFSRELVNFSFGFKIGYFMKSNLNKELTIHLEGNYSYKSANISATYSIFDENNNLVDIFGVRPIAQMGSIDIPIMLKYKIYKKFFIEAGPQISFLLHSDFRDKYKNVLFPKNLFTKTQLYGNVGAGYNINTKLSVDILYEIGLSNSSKTLNTKTNTFGLNLYYKL</sequence>
<keyword evidence="1" id="KW-0812">Transmembrane</keyword>
<accession>A0A1H6AZZ7</accession>
<dbReference type="InterPro" id="IPR025665">
    <property type="entry name" value="Beta-barrel_OMP_2"/>
</dbReference>
<evidence type="ECO:0000313" key="3">
    <source>
        <dbReference type="EMBL" id="SEG53964.1"/>
    </source>
</evidence>
<dbReference type="EMBL" id="FNUS01000007">
    <property type="protein sequence ID" value="SEG53964.1"/>
    <property type="molecule type" value="Genomic_DNA"/>
</dbReference>
<name>A0A1H6AZZ7_9FLAO</name>
<evidence type="ECO:0000259" key="2">
    <source>
        <dbReference type="Pfam" id="PF13568"/>
    </source>
</evidence>